<evidence type="ECO:0000259" key="9">
    <source>
        <dbReference type="PROSITE" id="PS50109"/>
    </source>
</evidence>
<keyword evidence="4 12" id="KW-0808">Transferase</keyword>
<dbReference type="Gene3D" id="1.10.287.130">
    <property type="match status" value="1"/>
</dbReference>
<evidence type="ECO:0000256" key="8">
    <source>
        <dbReference type="SAM" id="Phobius"/>
    </source>
</evidence>
<dbReference type="InterPro" id="IPR011006">
    <property type="entry name" value="CheY-like_superfamily"/>
</dbReference>
<feature type="modified residue" description="4-aspartylphosphate" evidence="7">
    <location>
        <position position="656"/>
    </location>
</feature>
<dbReference type="InterPro" id="IPR005467">
    <property type="entry name" value="His_kinase_dom"/>
</dbReference>
<dbReference type="CDD" id="cd00082">
    <property type="entry name" value="HisKA"/>
    <property type="match status" value="1"/>
</dbReference>
<organism evidence="12 13">
    <name type="scientific">Phaeobacter italicus</name>
    <dbReference type="NCBI Taxonomy" id="481446"/>
    <lineage>
        <taxon>Bacteria</taxon>
        <taxon>Pseudomonadati</taxon>
        <taxon>Pseudomonadota</taxon>
        <taxon>Alphaproteobacteria</taxon>
        <taxon>Rhodobacterales</taxon>
        <taxon>Roseobacteraceae</taxon>
        <taxon>Phaeobacter</taxon>
    </lineage>
</organism>
<evidence type="ECO:0000256" key="7">
    <source>
        <dbReference type="PROSITE-ProRule" id="PRU00169"/>
    </source>
</evidence>
<dbReference type="InterPro" id="IPR013767">
    <property type="entry name" value="PAS_fold"/>
</dbReference>
<dbReference type="NCBIfam" id="TIGR00229">
    <property type="entry name" value="sensory_box"/>
    <property type="match status" value="1"/>
</dbReference>
<dbReference type="PROSITE" id="PS50110">
    <property type="entry name" value="RESPONSE_REGULATORY"/>
    <property type="match status" value="1"/>
</dbReference>
<evidence type="ECO:0000256" key="2">
    <source>
        <dbReference type="ARBA" id="ARBA00012438"/>
    </source>
</evidence>
<evidence type="ECO:0000256" key="5">
    <source>
        <dbReference type="ARBA" id="ARBA00022777"/>
    </source>
</evidence>
<keyword evidence="8" id="KW-0472">Membrane</keyword>
<proteinExistence type="predicted"/>
<dbReference type="GO" id="GO:0000155">
    <property type="term" value="F:phosphorelay sensor kinase activity"/>
    <property type="evidence" value="ECO:0007669"/>
    <property type="project" value="InterPro"/>
</dbReference>
<sequence length="849" mass="91684">MTGSAPMTPRVRILIPAVLFSLAFAAVAVFGSQILRDVQDLNAAHKDNLQWSLSQTDVEFLEFYTALVAAEGDGDGDLDTLRREFDIFYSRIRILNEAELYAPLRELPRLRTALGRVDGFLQAALPAIDASNAELRQNLPGLAEQAADIRPVVRDLSISALGHLVALTDARREQTGRTLVWLGLSVGGLIVALLALAGYLNHLNSQNVRRRAEVVEASRRMNVVMGTSLDGVIISDTTGCILEFNAAAEQIFAIPAQEVIGRDLADVIVPDHHKAAHAAGMARLRNGGARRVVGSGRVRLEAKRATGEVFPVELAIQSAETAQGEIFVAFLRDISAQVAAEEELVSARDLALAGEKAKTNFLATMSHEIRTPLNGLLGNLTLLQDTRLTARQRRYIGNMETSGKLLLSHINGVLDITKYDAGRLHLRPVVMNISDLVQDIIDNQSASAAANQSVLQWQWDGPAKNWIRADKDRLQDILMNLVGNAVKFTHNGRIRVTLACLGRENGLQIVVEDTGIGITPDQIRHVFEDFVTGDSSYARNVGGTGLGLALTKRFVTALGGHIDVESTPGQGSSFIVELPVEEAEPPQPARPIHARQVRGNPITGPRKVLLVEDNPINRDVAREMLRAAGHYVVEAHNGREAVDLARAGRFDLILMDISMPVMDGRSATRAIRALNGPASLTPIVALTANVMAEEQAAFLEDGMDGILTKPLSKEALLGLFSSGALPEQVEEICDQKEPAVSDEHLQSLKQALSPDGARVIVARFCKEIDELVGWLGQEEGEQRRDLPRIAAEAHKSAGSAATIGALCLRRQLIAIEEAAKSGSRADLAMAIDGLPAIWLATQSALKSAA</sequence>
<protein>
    <recommendedName>
        <fullName evidence="2">histidine kinase</fullName>
        <ecNumber evidence="2">2.7.13.3</ecNumber>
    </recommendedName>
</protein>
<dbReference type="CDD" id="cd00130">
    <property type="entry name" value="PAS"/>
    <property type="match status" value="1"/>
</dbReference>
<dbReference type="InterPro" id="IPR036890">
    <property type="entry name" value="HATPase_C_sf"/>
</dbReference>
<dbReference type="InterPro" id="IPR001789">
    <property type="entry name" value="Sig_transdc_resp-reg_receiver"/>
</dbReference>
<dbReference type="SUPFAM" id="SSF55874">
    <property type="entry name" value="ATPase domain of HSP90 chaperone/DNA topoisomerase II/histidine kinase"/>
    <property type="match status" value="1"/>
</dbReference>
<dbReference type="AlphaFoldDB" id="A0A0H5CXS6"/>
<dbReference type="Gene3D" id="3.30.450.20">
    <property type="entry name" value="PAS domain"/>
    <property type="match status" value="1"/>
</dbReference>
<reference evidence="13" key="1">
    <citation type="submission" date="2015-05" db="EMBL/GenBank/DDBJ databases">
        <authorList>
            <person name="Rodrigo-Torres Lidia"/>
            <person name="Arahal R.David."/>
        </authorList>
    </citation>
    <scope>NUCLEOTIDE SEQUENCE [LARGE SCALE GENOMIC DNA]</scope>
    <source>
        <strain evidence="13">CECT 7321</strain>
    </source>
</reference>
<keyword evidence="8" id="KW-1133">Transmembrane helix</keyword>
<dbReference type="SUPFAM" id="SSF55785">
    <property type="entry name" value="PYP-like sensor domain (PAS domain)"/>
    <property type="match status" value="1"/>
</dbReference>
<feature type="domain" description="Histidine kinase" evidence="9">
    <location>
        <begin position="364"/>
        <end position="582"/>
    </location>
</feature>
<dbReference type="InterPro" id="IPR035965">
    <property type="entry name" value="PAS-like_dom_sf"/>
</dbReference>
<evidence type="ECO:0000259" key="11">
    <source>
        <dbReference type="PROSITE" id="PS50112"/>
    </source>
</evidence>
<dbReference type="SMART" id="SM00388">
    <property type="entry name" value="HisKA"/>
    <property type="match status" value="1"/>
</dbReference>
<accession>A0A0H5CXS6</accession>
<evidence type="ECO:0000313" key="13">
    <source>
        <dbReference type="Proteomes" id="UP000043764"/>
    </source>
</evidence>
<dbReference type="SUPFAM" id="SSF47384">
    <property type="entry name" value="Homodimeric domain of signal transducing histidine kinase"/>
    <property type="match status" value="1"/>
</dbReference>
<dbReference type="STRING" id="481446.NIT7645_01427"/>
<evidence type="ECO:0000256" key="1">
    <source>
        <dbReference type="ARBA" id="ARBA00000085"/>
    </source>
</evidence>
<feature type="domain" description="PAS" evidence="11">
    <location>
        <begin position="217"/>
        <end position="288"/>
    </location>
</feature>
<dbReference type="CDD" id="cd17546">
    <property type="entry name" value="REC_hyHK_CKI1_RcsC-like"/>
    <property type="match status" value="1"/>
</dbReference>
<gene>
    <name evidence="12" type="primary">luxQ_1</name>
    <name evidence="12" type="ORF">NIT7321_00243</name>
</gene>
<dbReference type="PROSITE" id="PS50112">
    <property type="entry name" value="PAS"/>
    <property type="match status" value="1"/>
</dbReference>
<keyword evidence="6" id="KW-0902">Two-component regulatory system</keyword>
<name>A0A0H5CXS6_9RHOB</name>
<dbReference type="PROSITE" id="PS50109">
    <property type="entry name" value="HIS_KIN"/>
    <property type="match status" value="1"/>
</dbReference>
<dbReference type="SMART" id="SM00387">
    <property type="entry name" value="HATPase_c"/>
    <property type="match status" value="1"/>
</dbReference>
<evidence type="ECO:0000313" key="12">
    <source>
        <dbReference type="EMBL" id="CRL09413.1"/>
    </source>
</evidence>
<dbReference type="FunFam" id="3.30.565.10:FF:000010">
    <property type="entry name" value="Sensor histidine kinase RcsC"/>
    <property type="match status" value="1"/>
</dbReference>
<evidence type="ECO:0000259" key="10">
    <source>
        <dbReference type="PROSITE" id="PS50110"/>
    </source>
</evidence>
<dbReference type="PANTHER" id="PTHR43047:SF64">
    <property type="entry name" value="HISTIDINE KINASE CONTAINING CHEY-HOMOLOGOUS RECEIVER DOMAIN AND PAS DOMAIN-RELATED"/>
    <property type="match status" value="1"/>
</dbReference>
<dbReference type="PRINTS" id="PR00344">
    <property type="entry name" value="BCTRLSENSOR"/>
</dbReference>
<dbReference type="Proteomes" id="UP000043764">
    <property type="component" value="Unassembled WGS sequence"/>
</dbReference>
<dbReference type="SMART" id="SM00448">
    <property type="entry name" value="REC"/>
    <property type="match status" value="1"/>
</dbReference>
<dbReference type="EC" id="2.7.13.3" evidence="2"/>
<keyword evidence="3 7" id="KW-0597">Phosphoprotein</keyword>
<feature type="domain" description="Response regulatory" evidence="10">
    <location>
        <begin position="607"/>
        <end position="724"/>
    </location>
</feature>
<dbReference type="SUPFAM" id="SSF52172">
    <property type="entry name" value="CheY-like"/>
    <property type="match status" value="1"/>
</dbReference>
<comment type="catalytic activity">
    <reaction evidence="1">
        <text>ATP + protein L-histidine = ADP + protein N-phospho-L-histidine.</text>
        <dbReference type="EC" id="2.7.13.3"/>
    </reaction>
</comment>
<feature type="transmembrane region" description="Helical" evidence="8">
    <location>
        <begin position="179"/>
        <end position="200"/>
    </location>
</feature>
<dbReference type="SMART" id="SM00091">
    <property type="entry name" value="PAS"/>
    <property type="match status" value="1"/>
</dbReference>
<keyword evidence="8" id="KW-0812">Transmembrane</keyword>
<dbReference type="EMBL" id="CVRL01000002">
    <property type="protein sequence ID" value="CRL09413.1"/>
    <property type="molecule type" value="Genomic_DNA"/>
</dbReference>
<dbReference type="Pfam" id="PF02518">
    <property type="entry name" value="HATPase_c"/>
    <property type="match status" value="1"/>
</dbReference>
<dbReference type="PANTHER" id="PTHR43047">
    <property type="entry name" value="TWO-COMPONENT HISTIDINE PROTEIN KINASE"/>
    <property type="match status" value="1"/>
</dbReference>
<keyword evidence="5 12" id="KW-0418">Kinase</keyword>
<feature type="transmembrane region" description="Helical" evidence="8">
    <location>
        <begin position="13"/>
        <end position="31"/>
    </location>
</feature>
<dbReference type="Pfam" id="PF00989">
    <property type="entry name" value="PAS"/>
    <property type="match status" value="1"/>
</dbReference>
<dbReference type="InterPro" id="IPR036641">
    <property type="entry name" value="HPT_dom_sf"/>
</dbReference>
<evidence type="ECO:0000256" key="6">
    <source>
        <dbReference type="ARBA" id="ARBA00023012"/>
    </source>
</evidence>
<dbReference type="InterPro" id="IPR003661">
    <property type="entry name" value="HisK_dim/P_dom"/>
</dbReference>
<dbReference type="Gene3D" id="3.30.565.10">
    <property type="entry name" value="Histidine kinase-like ATPase, C-terminal domain"/>
    <property type="match status" value="1"/>
</dbReference>
<dbReference type="GO" id="GO:0006355">
    <property type="term" value="P:regulation of DNA-templated transcription"/>
    <property type="evidence" value="ECO:0007669"/>
    <property type="project" value="InterPro"/>
</dbReference>
<dbReference type="Pfam" id="PF00512">
    <property type="entry name" value="HisKA"/>
    <property type="match status" value="1"/>
</dbReference>
<keyword evidence="13" id="KW-1185">Reference proteome</keyword>
<dbReference type="SUPFAM" id="SSF47226">
    <property type="entry name" value="Histidine-containing phosphotransfer domain, HPT domain"/>
    <property type="match status" value="1"/>
</dbReference>
<dbReference type="InterPro" id="IPR003594">
    <property type="entry name" value="HATPase_dom"/>
</dbReference>
<evidence type="ECO:0000256" key="4">
    <source>
        <dbReference type="ARBA" id="ARBA00022679"/>
    </source>
</evidence>
<dbReference type="InterPro" id="IPR000014">
    <property type="entry name" value="PAS"/>
</dbReference>
<evidence type="ECO:0000256" key="3">
    <source>
        <dbReference type="ARBA" id="ARBA00022553"/>
    </source>
</evidence>
<dbReference type="Gene3D" id="3.40.50.2300">
    <property type="match status" value="1"/>
</dbReference>
<dbReference type="Pfam" id="PF00072">
    <property type="entry name" value="Response_reg"/>
    <property type="match status" value="1"/>
</dbReference>
<dbReference type="InterPro" id="IPR004358">
    <property type="entry name" value="Sig_transdc_His_kin-like_C"/>
</dbReference>
<dbReference type="InterPro" id="IPR036097">
    <property type="entry name" value="HisK_dim/P_sf"/>
</dbReference>
<dbReference type="CDD" id="cd16922">
    <property type="entry name" value="HATPase_EvgS-ArcB-TorS-like"/>
    <property type="match status" value="1"/>
</dbReference>
<dbReference type="Gene3D" id="1.20.120.160">
    <property type="entry name" value="HPT domain"/>
    <property type="match status" value="1"/>
</dbReference>